<feature type="non-terminal residue" evidence="1">
    <location>
        <position position="1"/>
    </location>
</feature>
<organism evidence="1 2">
    <name type="scientific">Candidatus Muproteobacteria bacterium RBG_16_62_13</name>
    <dbReference type="NCBI Taxonomy" id="1817756"/>
    <lineage>
        <taxon>Bacteria</taxon>
        <taxon>Pseudomonadati</taxon>
        <taxon>Pseudomonadota</taxon>
        <taxon>Candidatus Muproteobacteria</taxon>
    </lineage>
</organism>
<accession>A0A1F6T1D2</accession>
<gene>
    <name evidence="1" type="ORF">A2140_02575</name>
</gene>
<evidence type="ECO:0000313" key="1">
    <source>
        <dbReference type="EMBL" id="OGI38924.1"/>
    </source>
</evidence>
<reference evidence="1 2" key="1">
    <citation type="journal article" date="2016" name="Nat. Commun.">
        <title>Thousands of microbial genomes shed light on interconnected biogeochemical processes in an aquifer system.</title>
        <authorList>
            <person name="Anantharaman K."/>
            <person name="Brown C.T."/>
            <person name="Hug L.A."/>
            <person name="Sharon I."/>
            <person name="Castelle C.J."/>
            <person name="Probst A.J."/>
            <person name="Thomas B.C."/>
            <person name="Singh A."/>
            <person name="Wilkins M.J."/>
            <person name="Karaoz U."/>
            <person name="Brodie E.L."/>
            <person name="Williams K.H."/>
            <person name="Hubbard S.S."/>
            <person name="Banfield J.F."/>
        </authorList>
    </citation>
    <scope>NUCLEOTIDE SEQUENCE [LARGE SCALE GENOMIC DNA]</scope>
</reference>
<dbReference type="AlphaFoldDB" id="A0A1F6T1D2"/>
<name>A0A1F6T1D2_9PROT</name>
<protein>
    <submittedName>
        <fullName evidence="1">Uncharacterized protein</fullName>
    </submittedName>
</protein>
<dbReference type="Proteomes" id="UP000178379">
    <property type="component" value="Unassembled WGS sequence"/>
</dbReference>
<dbReference type="EMBL" id="MFSQ01000109">
    <property type="protein sequence ID" value="OGI38924.1"/>
    <property type="molecule type" value="Genomic_DNA"/>
</dbReference>
<evidence type="ECO:0000313" key="2">
    <source>
        <dbReference type="Proteomes" id="UP000178379"/>
    </source>
</evidence>
<proteinExistence type="predicted"/>
<comment type="caution">
    <text evidence="1">The sequence shown here is derived from an EMBL/GenBank/DDBJ whole genome shotgun (WGS) entry which is preliminary data.</text>
</comment>
<sequence>LRFTDVEPQGEPTPVRMIITPEHIRIDDGGDGKSFVLFSRRDRVIYNVSAADQMVLVIPPSAAPGKPPVKLTHGVKEANESLPAVAGHRVRHWQLLTNGKLCYDVYAAENLLPEAVAAMREFISVLAGDQAQSSPGMPRELLTPCYLANNIHAPTRYLDHGFPIRRAEPGGRVSELNDFKPSVPVDRALFDLPADVRRMSIRELRGR</sequence>